<reference evidence="2" key="1">
    <citation type="journal article" date="2020" name="Stud. Mycol.">
        <title>101 Dothideomycetes genomes: a test case for predicting lifestyles and emergence of pathogens.</title>
        <authorList>
            <person name="Haridas S."/>
            <person name="Albert R."/>
            <person name="Binder M."/>
            <person name="Bloem J."/>
            <person name="Labutti K."/>
            <person name="Salamov A."/>
            <person name="Andreopoulos B."/>
            <person name="Baker S."/>
            <person name="Barry K."/>
            <person name="Bills G."/>
            <person name="Bluhm B."/>
            <person name="Cannon C."/>
            <person name="Castanera R."/>
            <person name="Culley D."/>
            <person name="Daum C."/>
            <person name="Ezra D."/>
            <person name="Gonzalez J."/>
            <person name="Henrissat B."/>
            <person name="Kuo A."/>
            <person name="Liang C."/>
            <person name="Lipzen A."/>
            <person name="Lutzoni F."/>
            <person name="Magnuson J."/>
            <person name="Mondo S."/>
            <person name="Nolan M."/>
            <person name="Ohm R."/>
            <person name="Pangilinan J."/>
            <person name="Park H.-J."/>
            <person name="Ramirez L."/>
            <person name="Alfaro M."/>
            <person name="Sun H."/>
            <person name="Tritt A."/>
            <person name="Yoshinaga Y."/>
            <person name="Zwiers L.-H."/>
            <person name="Turgeon B."/>
            <person name="Goodwin S."/>
            <person name="Spatafora J."/>
            <person name="Crous P."/>
            <person name="Grigoriev I."/>
        </authorList>
    </citation>
    <scope>NUCLEOTIDE SEQUENCE</scope>
    <source>
        <strain evidence="2">CBS 119925</strain>
    </source>
</reference>
<dbReference type="Proteomes" id="UP000799440">
    <property type="component" value="Unassembled WGS sequence"/>
</dbReference>
<feature type="region of interest" description="Disordered" evidence="1">
    <location>
        <begin position="108"/>
        <end position="149"/>
    </location>
</feature>
<evidence type="ECO:0000313" key="3">
    <source>
        <dbReference type="Proteomes" id="UP000799440"/>
    </source>
</evidence>
<protein>
    <recommendedName>
        <fullName evidence="4">AGC-kinase C-terminal domain-containing protein</fullName>
    </recommendedName>
</protein>
<feature type="region of interest" description="Disordered" evidence="1">
    <location>
        <begin position="837"/>
        <end position="925"/>
    </location>
</feature>
<dbReference type="AlphaFoldDB" id="A0A6A6V4A7"/>
<gene>
    <name evidence="2" type="ORF">M011DRAFT_408015</name>
</gene>
<feature type="region of interest" description="Disordered" evidence="1">
    <location>
        <begin position="712"/>
        <end position="738"/>
    </location>
</feature>
<feature type="region of interest" description="Disordered" evidence="1">
    <location>
        <begin position="972"/>
        <end position="1001"/>
    </location>
</feature>
<feature type="compositionally biased region" description="Polar residues" evidence="1">
    <location>
        <begin position="119"/>
        <end position="145"/>
    </location>
</feature>
<feature type="region of interest" description="Disordered" evidence="1">
    <location>
        <begin position="797"/>
        <end position="821"/>
    </location>
</feature>
<evidence type="ECO:0008006" key="4">
    <source>
        <dbReference type="Google" id="ProtNLM"/>
    </source>
</evidence>
<feature type="compositionally biased region" description="Polar residues" evidence="1">
    <location>
        <begin position="12"/>
        <end position="27"/>
    </location>
</feature>
<dbReference type="OrthoDB" id="5408302at2759"/>
<evidence type="ECO:0000256" key="1">
    <source>
        <dbReference type="SAM" id="MobiDB-lite"/>
    </source>
</evidence>
<keyword evidence="3" id="KW-1185">Reference proteome</keyword>
<dbReference type="EMBL" id="MU006587">
    <property type="protein sequence ID" value="KAF2744629.1"/>
    <property type="molecule type" value="Genomic_DNA"/>
</dbReference>
<feature type="compositionally biased region" description="Acidic residues" evidence="1">
    <location>
        <begin position="858"/>
        <end position="870"/>
    </location>
</feature>
<name>A0A6A6V4A7_9PLEO</name>
<accession>A0A6A6V4A7</accession>
<feature type="region of interest" description="Disordered" evidence="1">
    <location>
        <begin position="183"/>
        <end position="223"/>
    </location>
</feature>
<proteinExistence type="predicted"/>
<evidence type="ECO:0000313" key="2">
    <source>
        <dbReference type="EMBL" id="KAF2744629.1"/>
    </source>
</evidence>
<feature type="compositionally biased region" description="Polar residues" evidence="1">
    <location>
        <begin position="878"/>
        <end position="890"/>
    </location>
</feature>
<feature type="compositionally biased region" description="Low complexity" evidence="1">
    <location>
        <begin position="804"/>
        <end position="815"/>
    </location>
</feature>
<organism evidence="2 3">
    <name type="scientific">Sporormia fimetaria CBS 119925</name>
    <dbReference type="NCBI Taxonomy" id="1340428"/>
    <lineage>
        <taxon>Eukaryota</taxon>
        <taxon>Fungi</taxon>
        <taxon>Dikarya</taxon>
        <taxon>Ascomycota</taxon>
        <taxon>Pezizomycotina</taxon>
        <taxon>Dothideomycetes</taxon>
        <taxon>Pleosporomycetidae</taxon>
        <taxon>Pleosporales</taxon>
        <taxon>Sporormiaceae</taxon>
        <taxon>Sporormia</taxon>
    </lineage>
</organism>
<feature type="region of interest" description="Disordered" evidence="1">
    <location>
        <begin position="239"/>
        <end position="281"/>
    </location>
</feature>
<sequence>PQPQRHVEPGRFSQNYAKHSKSQTSIFSGLGDMFNGSSKTSNPAAVPSPKHARSRLHFPNPKTLLMRRRSAQPIQPLSNESLVSHLSPSHVPPLPDNYDPSIRGRIVHDFSAPRPPRNGSYSNGAIDTTTSASHDSPINQRTPSPQKMDKEHTPIFREHFDDDTSYEQSQAAIRAEQLANSDFVSRNSWQPSVLPAGPSRTPPPPPLGQKSTQIIGPPASPELLQPTQSVAFDSKVLSPVQEAPDSIDELPEATPKQRKLTKTPPQTRSRTTSIGEASFVPAGLPAHMTSKASRFSFQISGSDAAQEKILEERHIKKAAEKASQQQQRMSTQMLEDDYDVYDADDYDFDDGLEEEIPMVGDDMYDEKPMTSTNPSFVFSSPSPAIIGDAALPNLIIGAETPCDNEGFRSGFAVSEDTQGGMHATGLESGPLRNGLPEAQPAGLGLMSLPEPFLTPTSADGTSAQAIRPSGALPLLDDDLYFDDGLIDEQGDAGATTFDEDVFDDPTGPLYERKVQAPTLEERLSALHSNPPDLSELIEEEHQADDGAVEGKPGPSLVHKNSLAHGASGLRLENLDAYHSALADAAQRAHAEGRFYRQPSVDNTYSSEIDGSSPTMYSHPELVPENGPISEKTVGFSTSDDLLGISSGHLNDYEYGDYDSALEDDPMIAEANAEVLANDYEGFYGQEFNFYANAEGDATHAYGGFFGSSNLGRSTSGRSTSGRNAVREPNLTPITERSEYSTRNSFVSINHFKDGGQPLQSPGLAQLARMSSPYGWPDEDPDMTMDTLRKLRKGAFGSTASSLVGSSGNSPRNSSPMGMQYVPRNASAMGHTISHEHSDAIETDDSDVSDDMYTRDEDPYGFDADDMDDDGAIVRSRPESPTLTASDSNPFSSPPHHIDSTFNTTENYRPNTNPLSQPLTISTHALGGYPQPNPFLIDTESFTPSLTDTHLFTPALISTTFASAPNERRSLGLVSPVSTTSPVTPSGGAWKPSHSRKTSTADSVAYVREQDEHGGDRWVLERRRTAESGELELVGREVVEGGI</sequence>
<feature type="compositionally biased region" description="Low complexity" evidence="1">
    <location>
        <begin position="712"/>
        <end position="723"/>
    </location>
</feature>
<feature type="compositionally biased region" description="Polar residues" evidence="1">
    <location>
        <begin position="263"/>
        <end position="275"/>
    </location>
</feature>
<feature type="compositionally biased region" description="Acidic residues" evidence="1">
    <location>
        <begin position="840"/>
        <end position="849"/>
    </location>
</feature>
<feature type="region of interest" description="Disordered" evidence="1">
    <location>
        <begin position="1"/>
        <end position="62"/>
    </location>
</feature>
<feature type="compositionally biased region" description="Low complexity" evidence="1">
    <location>
        <begin position="973"/>
        <end position="985"/>
    </location>
</feature>
<feature type="non-terminal residue" evidence="2">
    <location>
        <position position="1"/>
    </location>
</feature>
<feature type="compositionally biased region" description="Polar residues" evidence="1">
    <location>
        <begin position="899"/>
        <end position="922"/>
    </location>
</feature>